<dbReference type="Proteomes" id="UP000236311">
    <property type="component" value="Unassembled WGS sequence"/>
</dbReference>
<keyword evidence="2" id="KW-1185">Reference proteome</keyword>
<dbReference type="EMBL" id="OFSM01000005">
    <property type="protein sequence ID" value="SOY28480.1"/>
    <property type="molecule type" value="Genomic_DNA"/>
</dbReference>
<gene>
    <name evidence="1" type="ORF">AMURIS_01187</name>
</gene>
<dbReference type="Gene3D" id="3.40.50.410">
    <property type="entry name" value="von Willebrand factor, type A domain"/>
    <property type="match status" value="1"/>
</dbReference>
<evidence type="ECO:0000313" key="1">
    <source>
        <dbReference type="EMBL" id="SOY28480.1"/>
    </source>
</evidence>
<evidence type="ECO:0000313" key="2">
    <source>
        <dbReference type="Proteomes" id="UP000236311"/>
    </source>
</evidence>
<proteinExistence type="predicted"/>
<accession>A0A2K4ZDF5</accession>
<sequence length="562" mass="63935">MEASEQLAGEVMDLSRFREVLGLSRKYTTVENFMGGESYQINPLDTLKMVTASSVFGEPSYYRAGGLKGAVRDALFEHCKLLEGYLLFADEWDGHTTTEIMENAVDEALTADFEGTLRWAVSLRQDFYMRLNPQVIMVRAALHPARKKFTQENPGLFPALERQVMSRGDDALSQLAYFLYCNQGKRKMPSILKRALARRLEQMDAYEAAKYKNAEMGLKDAVRITHAHSAVIDEFMKTGNLQLPAQKKTWENMRSEGMGWREIFGQVSMGHMALIRNLRGVFEETEDREFCREYLERLKGGVEKGRQFPFRYYSAWQAVKKSTCAHRPQIMDALEECMDLSMKNLPVFQGKTMCLSDNSGSAWGTIPSEYGSVQVAVIDNLSSVMAAAASEEGYVGKFGDRLKIYPISGRGHILRQCQEISAGMNNDVGGSTEGGIWEFFFHAIEKKEHWDQIFIYSDQQAGHGGLYGTGAQRKKYQELGYSCNRGRCGQGTYINVFDLILAYRRKVNPRVNVFSIQTAGYNNVCIPEYAYRTCILYGWTGRELSFARQMIDLWDEKNMEKF</sequence>
<reference evidence="1 2" key="1">
    <citation type="submission" date="2018-01" db="EMBL/GenBank/DDBJ databases">
        <authorList>
            <person name="Gaut B.S."/>
            <person name="Morton B.R."/>
            <person name="Clegg M.T."/>
            <person name="Duvall M.R."/>
        </authorList>
    </citation>
    <scope>NUCLEOTIDE SEQUENCE [LARGE SCALE GENOMIC DNA]</scope>
    <source>
        <strain evidence="1">GP69</strain>
    </source>
</reference>
<dbReference type="InterPro" id="IPR036465">
    <property type="entry name" value="vWFA_dom_sf"/>
</dbReference>
<organism evidence="1 2">
    <name type="scientific">Acetatifactor muris</name>
    <dbReference type="NCBI Taxonomy" id="879566"/>
    <lineage>
        <taxon>Bacteria</taxon>
        <taxon>Bacillati</taxon>
        <taxon>Bacillota</taxon>
        <taxon>Clostridia</taxon>
        <taxon>Lachnospirales</taxon>
        <taxon>Lachnospiraceae</taxon>
        <taxon>Acetatifactor</taxon>
    </lineage>
</organism>
<dbReference type="RefSeq" id="WP_103238574.1">
    <property type="nucleotide sequence ID" value="NZ_JANJZD010000005.1"/>
</dbReference>
<dbReference type="OrthoDB" id="208855at2"/>
<dbReference type="SUPFAM" id="SSF140864">
    <property type="entry name" value="TROVE domain-like"/>
    <property type="match status" value="1"/>
</dbReference>
<dbReference type="AlphaFoldDB" id="A0A2K4ZDF5"/>
<dbReference type="InterPro" id="IPR037214">
    <property type="entry name" value="TROVE_dom_sf"/>
</dbReference>
<name>A0A2K4ZDF5_9FIRM</name>
<protein>
    <submittedName>
        <fullName evidence="1">TROVE domain protein</fullName>
    </submittedName>
</protein>